<evidence type="ECO:0000313" key="2">
    <source>
        <dbReference type="Proteomes" id="UP000236664"/>
    </source>
</evidence>
<dbReference type="Gene3D" id="1.10.1280.10">
    <property type="entry name" value="Di-copper center containing domain from catechol oxidase"/>
    <property type="match status" value="1"/>
</dbReference>
<dbReference type="InterPro" id="IPR015915">
    <property type="entry name" value="Kelch-typ_b-propeller"/>
</dbReference>
<dbReference type="SUPFAM" id="SSF48056">
    <property type="entry name" value="Di-copper centre-containing domain"/>
    <property type="match status" value="1"/>
</dbReference>
<protein>
    <submittedName>
        <fullName evidence="1">Uncharacterized protein</fullName>
    </submittedName>
</protein>
<name>A0A2K0WSP9_GIBNY</name>
<organism evidence="1 2">
    <name type="scientific">Gibberella nygamai</name>
    <name type="common">Bean root rot disease fungus</name>
    <name type="synonym">Fusarium nygamai</name>
    <dbReference type="NCBI Taxonomy" id="42673"/>
    <lineage>
        <taxon>Eukaryota</taxon>
        <taxon>Fungi</taxon>
        <taxon>Dikarya</taxon>
        <taxon>Ascomycota</taxon>
        <taxon>Pezizomycotina</taxon>
        <taxon>Sordariomycetes</taxon>
        <taxon>Hypocreomycetidae</taxon>
        <taxon>Hypocreales</taxon>
        <taxon>Nectriaceae</taxon>
        <taxon>Fusarium</taxon>
        <taxon>Fusarium fujikuroi species complex</taxon>
    </lineage>
</organism>
<dbReference type="SUPFAM" id="SSF117281">
    <property type="entry name" value="Kelch motif"/>
    <property type="match status" value="1"/>
</dbReference>
<dbReference type="STRING" id="42673.A0A2K0WSP9"/>
<accession>A0A2K0WSP9</accession>
<comment type="caution">
    <text evidence="1">The sequence shown here is derived from an EMBL/GenBank/DDBJ whole genome shotgun (WGS) entry which is preliminary data.</text>
</comment>
<dbReference type="Proteomes" id="UP000236664">
    <property type="component" value="Unassembled WGS sequence"/>
</dbReference>
<dbReference type="AlphaFoldDB" id="A0A2K0WSP9"/>
<sequence>MEMTDLLQSYDIPTDSWSTKSAVPHEVNHPNVAVVDNKLYLLGGLVDGLVVSGVSMNLVASASSYVHDVTSETWSDLAPMPNTTAQGSTDLTSKFKRVATVTSSFNPKNATLAEFNAHTREVALSRIGNSTTCNKDNFRVRKLFENLTVEERISYTDALKCLMDLRAKAPADLAAGAKSQYDNWVVTRINQTLTIHLNANFLGWNRWYNWEI</sequence>
<evidence type="ECO:0000313" key="1">
    <source>
        <dbReference type="EMBL" id="PNP85289.1"/>
    </source>
</evidence>
<gene>
    <name evidence="1" type="ORF">FNYG_01348</name>
</gene>
<keyword evidence="2" id="KW-1185">Reference proteome</keyword>
<reference evidence="1 2" key="1">
    <citation type="submission" date="2017-06" db="EMBL/GenBank/DDBJ databases">
        <title>Genome of Fusarium nygamai isolate CS10214.</title>
        <authorList>
            <person name="Gardiner D.M."/>
            <person name="Obanor F."/>
            <person name="Kazan K."/>
        </authorList>
    </citation>
    <scope>NUCLEOTIDE SEQUENCE [LARGE SCALE GENOMIC DNA]</scope>
    <source>
        <strain evidence="1 2">CS10214</strain>
    </source>
</reference>
<dbReference type="InterPro" id="IPR008922">
    <property type="entry name" value="Di-copper_centre_dom_sf"/>
</dbReference>
<dbReference type="EMBL" id="MTQA01000026">
    <property type="protein sequence ID" value="PNP85289.1"/>
    <property type="molecule type" value="Genomic_DNA"/>
</dbReference>
<dbReference type="OrthoDB" id="6132182at2759"/>
<dbReference type="Gene3D" id="2.120.10.80">
    <property type="entry name" value="Kelch-type beta propeller"/>
    <property type="match status" value="1"/>
</dbReference>
<proteinExistence type="predicted"/>